<accession>A0A915E6A4</accession>
<protein>
    <submittedName>
        <fullName evidence="2">WAP domain-containing protein</fullName>
    </submittedName>
</protein>
<evidence type="ECO:0000313" key="2">
    <source>
        <dbReference type="WBParaSite" id="jg2788"/>
    </source>
</evidence>
<dbReference type="Proteomes" id="UP000887574">
    <property type="component" value="Unplaced"/>
</dbReference>
<evidence type="ECO:0000313" key="1">
    <source>
        <dbReference type="Proteomes" id="UP000887574"/>
    </source>
</evidence>
<proteinExistence type="predicted"/>
<dbReference type="WBParaSite" id="jg2788">
    <property type="protein sequence ID" value="jg2788"/>
    <property type="gene ID" value="jg2788"/>
</dbReference>
<reference evidence="2" key="1">
    <citation type="submission" date="2022-11" db="UniProtKB">
        <authorList>
            <consortium name="WormBaseParasite"/>
        </authorList>
    </citation>
    <scope>IDENTIFICATION</scope>
</reference>
<sequence>MSREFFHQIAILELAYKKCQSTHFFTLVSKPFLYTNVSLPSALAHPCLVAAVFALQPCHSDFDCMLEMKMCIGGVCQYPGSYRAQLMAQCSNSKGCPRGKICVNRVCKSPRISPHYRWATVEEDASI</sequence>
<dbReference type="AlphaFoldDB" id="A0A915E6A4"/>
<name>A0A915E6A4_9BILA</name>
<organism evidence="1 2">
    <name type="scientific">Ditylenchus dipsaci</name>
    <dbReference type="NCBI Taxonomy" id="166011"/>
    <lineage>
        <taxon>Eukaryota</taxon>
        <taxon>Metazoa</taxon>
        <taxon>Ecdysozoa</taxon>
        <taxon>Nematoda</taxon>
        <taxon>Chromadorea</taxon>
        <taxon>Rhabditida</taxon>
        <taxon>Tylenchina</taxon>
        <taxon>Tylenchomorpha</taxon>
        <taxon>Sphaerularioidea</taxon>
        <taxon>Anguinidae</taxon>
        <taxon>Anguininae</taxon>
        <taxon>Ditylenchus</taxon>
    </lineage>
</organism>
<keyword evidence="1" id="KW-1185">Reference proteome</keyword>